<gene>
    <name evidence="2" type="primary">Dsim\GD17624</name>
    <name evidence="2" type="ORF">Dsim_GD17624</name>
</gene>
<dbReference type="FunFam" id="1.20.58.60:FF:000017">
    <property type="entry name" value="Spectrin alpha chain, non-erythrocytic 1"/>
    <property type="match status" value="1"/>
</dbReference>
<dbReference type="Pfam" id="PF00435">
    <property type="entry name" value="Spectrin"/>
    <property type="match status" value="2"/>
</dbReference>
<keyword evidence="1" id="KW-0677">Repeat</keyword>
<dbReference type="CDD" id="cd00176">
    <property type="entry name" value="SPEC"/>
    <property type="match status" value="1"/>
</dbReference>
<evidence type="ECO:0000256" key="1">
    <source>
        <dbReference type="ARBA" id="ARBA00022737"/>
    </source>
</evidence>
<dbReference type="PhylomeDB" id="B4NT02"/>
<dbReference type="Gene3D" id="1.20.58.60">
    <property type="match status" value="3"/>
</dbReference>
<dbReference type="SUPFAM" id="SSF46966">
    <property type="entry name" value="Spectrin repeat"/>
    <property type="match status" value="2"/>
</dbReference>
<dbReference type="SMR" id="B4NT02"/>
<organism evidence="2 3">
    <name type="scientific">Drosophila simulans</name>
    <name type="common">Fruit fly</name>
    <dbReference type="NCBI Taxonomy" id="7240"/>
    <lineage>
        <taxon>Eukaryota</taxon>
        <taxon>Metazoa</taxon>
        <taxon>Ecdysozoa</taxon>
        <taxon>Arthropoda</taxon>
        <taxon>Hexapoda</taxon>
        <taxon>Insecta</taxon>
        <taxon>Pterygota</taxon>
        <taxon>Neoptera</taxon>
        <taxon>Endopterygota</taxon>
        <taxon>Diptera</taxon>
        <taxon>Brachycera</taxon>
        <taxon>Muscomorpha</taxon>
        <taxon>Ephydroidea</taxon>
        <taxon>Drosophilidae</taxon>
        <taxon>Drosophila</taxon>
        <taxon>Sophophora</taxon>
    </lineage>
</organism>
<dbReference type="OMA" id="EKCAGSE"/>
<dbReference type="Proteomes" id="UP000000304">
    <property type="component" value="Unassembled WGS sequence"/>
</dbReference>
<keyword evidence="3" id="KW-1185">Reference proteome</keyword>
<reference evidence="2 3" key="1">
    <citation type="journal article" date="2007" name="Nature">
        <title>Evolution of genes and genomes on the Drosophila phylogeny.</title>
        <authorList>
            <consortium name="Drosophila 12 Genomes Consortium"/>
            <person name="Clark A.G."/>
            <person name="Eisen M.B."/>
            <person name="Smith D.R."/>
            <person name="Bergman C.M."/>
            <person name="Oliver B."/>
            <person name="Markow T.A."/>
            <person name="Kaufman T.C."/>
            <person name="Kellis M."/>
            <person name="Gelbart W."/>
            <person name="Iyer V.N."/>
            <person name="Pollard D.A."/>
            <person name="Sackton T.B."/>
            <person name="Larracuente A.M."/>
            <person name="Singh N.D."/>
            <person name="Abad J.P."/>
            <person name="Abt D.N."/>
            <person name="Adryan B."/>
            <person name="Aguade M."/>
            <person name="Akashi H."/>
            <person name="Anderson W.W."/>
            <person name="Aquadro C.F."/>
            <person name="Ardell D.H."/>
            <person name="Arguello R."/>
            <person name="Artieri C.G."/>
            <person name="Barbash D.A."/>
            <person name="Barker D."/>
            <person name="Barsanti P."/>
            <person name="Batterham P."/>
            <person name="Batzoglou S."/>
            <person name="Begun D."/>
            <person name="Bhutkar A."/>
            <person name="Blanco E."/>
            <person name="Bosak S.A."/>
            <person name="Bradley R.K."/>
            <person name="Brand A.D."/>
            <person name="Brent M.R."/>
            <person name="Brooks A.N."/>
            <person name="Brown R.H."/>
            <person name="Butlin R.K."/>
            <person name="Caggese C."/>
            <person name="Calvi B.R."/>
            <person name="Bernardo de Carvalho A."/>
            <person name="Caspi A."/>
            <person name="Castrezana S."/>
            <person name="Celniker S.E."/>
            <person name="Chang J.L."/>
            <person name="Chapple C."/>
            <person name="Chatterji S."/>
            <person name="Chinwalla A."/>
            <person name="Civetta A."/>
            <person name="Clifton S.W."/>
            <person name="Comeron J.M."/>
            <person name="Costello J.C."/>
            <person name="Coyne J.A."/>
            <person name="Daub J."/>
            <person name="David R.G."/>
            <person name="Delcher A.L."/>
            <person name="Delehaunty K."/>
            <person name="Do C.B."/>
            <person name="Ebling H."/>
            <person name="Edwards K."/>
            <person name="Eickbush T."/>
            <person name="Evans J.D."/>
            <person name="Filipski A."/>
            <person name="Findeiss S."/>
            <person name="Freyhult E."/>
            <person name="Fulton L."/>
            <person name="Fulton R."/>
            <person name="Garcia A.C."/>
            <person name="Gardiner A."/>
            <person name="Garfield D.A."/>
            <person name="Garvin B.E."/>
            <person name="Gibson G."/>
            <person name="Gilbert D."/>
            <person name="Gnerre S."/>
            <person name="Godfrey J."/>
            <person name="Good R."/>
            <person name="Gotea V."/>
            <person name="Gravely B."/>
            <person name="Greenberg A.J."/>
            <person name="Griffiths-Jones S."/>
            <person name="Gross S."/>
            <person name="Guigo R."/>
            <person name="Gustafson E.A."/>
            <person name="Haerty W."/>
            <person name="Hahn M.W."/>
            <person name="Halligan D.L."/>
            <person name="Halpern A.L."/>
            <person name="Halter G.M."/>
            <person name="Han M.V."/>
            <person name="Heger A."/>
            <person name="Hillier L."/>
            <person name="Hinrichs A.S."/>
            <person name="Holmes I."/>
            <person name="Hoskins R.A."/>
            <person name="Hubisz M.J."/>
            <person name="Hultmark D."/>
            <person name="Huntley M.A."/>
            <person name="Jaffe D.B."/>
            <person name="Jagadeeshan S."/>
            <person name="Jeck W.R."/>
            <person name="Johnson J."/>
            <person name="Jones C.D."/>
            <person name="Jordan W.C."/>
            <person name="Karpen G.H."/>
            <person name="Kataoka E."/>
            <person name="Keightley P.D."/>
            <person name="Kheradpour P."/>
            <person name="Kirkness E.F."/>
            <person name="Koerich L.B."/>
            <person name="Kristiansen K."/>
            <person name="Kudrna D."/>
            <person name="Kulathinal R.J."/>
            <person name="Kumar S."/>
            <person name="Kwok R."/>
            <person name="Lander E."/>
            <person name="Langley C.H."/>
            <person name="Lapoint R."/>
            <person name="Lazzaro B.P."/>
            <person name="Lee S.J."/>
            <person name="Levesque L."/>
            <person name="Li R."/>
            <person name="Lin C.F."/>
            <person name="Lin M.F."/>
            <person name="Lindblad-Toh K."/>
            <person name="Llopart A."/>
            <person name="Long M."/>
            <person name="Low L."/>
            <person name="Lozovsky E."/>
            <person name="Lu J."/>
            <person name="Luo M."/>
            <person name="Machado C.A."/>
            <person name="Makalowski W."/>
            <person name="Marzo M."/>
            <person name="Matsuda M."/>
            <person name="Matzkin L."/>
            <person name="McAllister B."/>
            <person name="McBride C.S."/>
            <person name="McKernan B."/>
            <person name="McKernan K."/>
            <person name="Mendez-Lago M."/>
            <person name="Minx P."/>
            <person name="Mollenhauer M.U."/>
            <person name="Montooth K."/>
            <person name="Mount S.M."/>
            <person name="Mu X."/>
            <person name="Myers E."/>
            <person name="Negre B."/>
            <person name="Newfeld S."/>
            <person name="Nielsen R."/>
            <person name="Noor M.A."/>
            <person name="O'Grady P."/>
            <person name="Pachter L."/>
            <person name="Papaceit M."/>
            <person name="Parisi M.J."/>
            <person name="Parisi M."/>
            <person name="Parts L."/>
            <person name="Pedersen J.S."/>
            <person name="Pesole G."/>
            <person name="Phillippy A.M."/>
            <person name="Ponting C.P."/>
            <person name="Pop M."/>
            <person name="Porcelli D."/>
            <person name="Powell J.R."/>
            <person name="Prohaska S."/>
            <person name="Pruitt K."/>
            <person name="Puig M."/>
            <person name="Quesneville H."/>
            <person name="Ram K.R."/>
            <person name="Rand D."/>
            <person name="Rasmussen M.D."/>
            <person name="Reed L.K."/>
            <person name="Reenan R."/>
            <person name="Reily A."/>
            <person name="Remington K.A."/>
            <person name="Rieger T.T."/>
            <person name="Ritchie M.G."/>
            <person name="Robin C."/>
            <person name="Rogers Y.H."/>
            <person name="Rohde C."/>
            <person name="Rozas J."/>
            <person name="Rubenfield M.J."/>
            <person name="Ruiz A."/>
            <person name="Russo S."/>
            <person name="Salzberg S.L."/>
            <person name="Sanchez-Gracia A."/>
            <person name="Saranga D.J."/>
            <person name="Sato H."/>
            <person name="Schaeffer S.W."/>
            <person name="Schatz M.C."/>
            <person name="Schlenke T."/>
            <person name="Schwartz R."/>
            <person name="Segarra C."/>
            <person name="Singh R.S."/>
            <person name="Sirot L."/>
            <person name="Sirota M."/>
            <person name="Sisneros N.B."/>
            <person name="Smith C.D."/>
            <person name="Smith T.F."/>
            <person name="Spieth J."/>
            <person name="Stage D.E."/>
            <person name="Stark A."/>
            <person name="Stephan W."/>
            <person name="Strausberg R.L."/>
            <person name="Strempel S."/>
            <person name="Sturgill D."/>
            <person name="Sutton G."/>
            <person name="Sutton G.G."/>
            <person name="Tao W."/>
            <person name="Teichmann S."/>
            <person name="Tobari Y.N."/>
            <person name="Tomimura Y."/>
            <person name="Tsolas J.M."/>
            <person name="Valente V.L."/>
            <person name="Venter E."/>
            <person name="Venter J.C."/>
            <person name="Vicario S."/>
            <person name="Vieira F.G."/>
            <person name="Vilella A.J."/>
            <person name="Villasante A."/>
            <person name="Walenz B."/>
            <person name="Wang J."/>
            <person name="Wasserman M."/>
            <person name="Watts T."/>
            <person name="Wilson D."/>
            <person name="Wilson R.K."/>
            <person name="Wing R.A."/>
            <person name="Wolfner M.F."/>
            <person name="Wong A."/>
            <person name="Wong G.K."/>
            <person name="Wu C.I."/>
            <person name="Wu G."/>
            <person name="Yamamoto D."/>
            <person name="Yang H.P."/>
            <person name="Yang S.P."/>
            <person name="Yorke J.A."/>
            <person name="Yoshida K."/>
            <person name="Zdobnov E."/>
            <person name="Zhang P."/>
            <person name="Zhang Y."/>
            <person name="Zimin A.V."/>
            <person name="Baldwin J."/>
            <person name="Abdouelleil A."/>
            <person name="Abdulkadir J."/>
            <person name="Abebe A."/>
            <person name="Abera B."/>
            <person name="Abreu J."/>
            <person name="Acer S.C."/>
            <person name="Aftuck L."/>
            <person name="Alexander A."/>
            <person name="An P."/>
            <person name="Anderson E."/>
            <person name="Anderson S."/>
            <person name="Arachi H."/>
            <person name="Azer M."/>
            <person name="Bachantsang P."/>
            <person name="Barry A."/>
            <person name="Bayul T."/>
            <person name="Berlin A."/>
            <person name="Bessette D."/>
            <person name="Bloom T."/>
            <person name="Blye J."/>
            <person name="Boguslavskiy L."/>
            <person name="Bonnet C."/>
            <person name="Boukhgalter B."/>
            <person name="Bourzgui I."/>
            <person name="Brown A."/>
            <person name="Cahill P."/>
            <person name="Channer S."/>
            <person name="Cheshatsang Y."/>
            <person name="Chuda L."/>
            <person name="Citroen M."/>
            <person name="Collymore A."/>
            <person name="Cooke P."/>
            <person name="Costello M."/>
            <person name="D'Aco K."/>
            <person name="Daza R."/>
            <person name="De Haan G."/>
            <person name="DeGray S."/>
            <person name="DeMaso C."/>
            <person name="Dhargay N."/>
            <person name="Dooley K."/>
            <person name="Dooley E."/>
            <person name="Doricent M."/>
            <person name="Dorje P."/>
            <person name="Dorjee K."/>
            <person name="Dupes A."/>
            <person name="Elong R."/>
            <person name="Falk J."/>
            <person name="Farina A."/>
            <person name="Faro S."/>
            <person name="Ferguson D."/>
            <person name="Fisher S."/>
            <person name="Foley C.D."/>
            <person name="Franke A."/>
            <person name="Friedrich D."/>
            <person name="Gadbois L."/>
            <person name="Gearin G."/>
            <person name="Gearin C.R."/>
            <person name="Giannoukos G."/>
            <person name="Goode T."/>
            <person name="Graham J."/>
            <person name="Grandbois E."/>
            <person name="Grewal S."/>
            <person name="Gyaltsen K."/>
            <person name="Hafez N."/>
            <person name="Hagos B."/>
            <person name="Hall J."/>
            <person name="Henson C."/>
            <person name="Hollinger A."/>
            <person name="Honan T."/>
            <person name="Huard M.D."/>
            <person name="Hughes L."/>
            <person name="Hurhula B."/>
            <person name="Husby M.E."/>
            <person name="Kamat A."/>
            <person name="Kanga B."/>
            <person name="Kashin S."/>
            <person name="Khazanovich D."/>
            <person name="Kisner P."/>
            <person name="Lance K."/>
            <person name="Lara M."/>
            <person name="Lee W."/>
            <person name="Lennon N."/>
            <person name="Letendre F."/>
            <person name="LeVine R."/>
            <person name="Lipovsky A."/>
            <person name="Liu X."/>
            <person name="Liu J."/>
            <person name="Liu S."/>
            <person name="Lokyitsang T."/>
            <person name="Lokyitsang Y."/>
            <person name="Lubonja R."/>
            <person name="Lui A."/>
            <person name="MacDonald P."/>
            <person name="Magnisalis V."/>
            <person name="Maru K."/>
            <person name="Matthews C."/>
            <person name="McCusker W."/>
            <person name="McDonough S."/>
            <person name="Mehta T."/>
            <person name="Meldrim J."/>
            <person name="Meneus L."/>
            <person name="Mihai O."/>
            <person name="Mihalev A."/>
            <person name="Mihova T."/>
            <person name="Mittelman R."/>
            <person name="Mlenga V."/>
            <person name="Montmayeur A."/>
            <person name="Mulrain L."/>
            <person name="Navidi A."/>
            <person name="Naylor J."/>
            <person name="Negash T."/>
            <person name="Nguyen T."/>
            <person name="Nguyen N."/>
            <person name="Nicol R."/>
            <person name="Norbu C."/>
            <person name="Norbu N."/>
            <person name="Novod N."/>
            <person name="O'Neill B."/>
            <person name="Osman S."/>
            <person name="Markiewicz E."/>
            <person name="Oyono O.L."/>
            <person name="Patti C."/>
            <person name="Phunkhang P."/>
            <person name="Pierre F."/>
            <person name="Priest M."/>
            <person name="Raghuraman S."/>
            <person name="Rege F."/>
            <person name="Reyes R."/>
            <person name="Rise C."/>
            <person name="Rogov P."/>
            <person name="Ross K."/>
            <person name="Ryan E."/>
            <person name="Settipalli S."/>
            <person name="Shea T."/>
            <person name="Sherpa N."/>
            <person name="Shi L."/>
            <person name="Shih D."/>
            <person name="Sparrow T."/>
            <person name="Spaulding J."/>
            <person name="Stalker J."/>
            <person name="Stange-Thomann N."/>
            <person name="Stavropoulos S."/>
            <person name="Stone C."/>
            <person name="Strader C."/>
            <person name="Tesfaye S."/>
            <person name="Thomson T."/>
            <person name="Thoulutsang Y."/>
            <person name="Thoulutsang D."/>
            <person name="Topham K."/>
            <person name="Topping I."/>
            <person name="Tsamla T."/>
            <person name="Vassiliev H."/>
            <person name="Vo A."/>
            <person name="Wangchuk T."/>
            <person name="Wangdi T."/>
            <person name="Weiand M."/>
            <person name="Wilkinson J."/>
            <person name="Wilson A."/>
            <person name="Yadav S."/>
            <person name="Young G."/>
            <person name="Yu Q."/>
            <person name="Zembek L."/>
            <person name="Zhong D."/>
            <person name="Zimmer A."/>
            <person name="Zwirko Z."/>
            <person name="Jaffe D.B."/>
            <person name="Alvarez P."/>
            <person name="Brockman W."/>
            <person name="Butler J."/>
            <person name="Chin C."/>
            <person name="Gnerre S."/>
            <person name="Grabherr M."/>
            <person name="Kleber M."/>
            <person name="Mauceli E."/>
            <person name="MacCallum I."/>
        </authorList>
    </citation>
    <scope>NUCLEOTIDE SEQUENCE [LARGE SCALE GENOMIC DNA]</scope>
    <source>
        <strain evidence="3">white501</strain>
    </source>
</reference>
<accession>B4NT02</accession>
<protein>
    <submittedName>
        <fullName evidence="2">GD17624</fullName>
    </submittedName>
</protein>
<dbReference type="AlphaFoldDB" id="B4NT02"/>
<sequence length="236" mass="27394">MQVALDENYREPSNLQSKIQKHAAFDAELLSNSPRVQSVIHEGERLIRGEHFAKDEIAQQVQLLEGDWLKLKGASQTKKDKLQQAYDALAFNRSVDEFNNWMDEVELQLSSEDYGKDLAAVSNLLKKHERLEADVAHHGELAEQLKQKDEQFFQAEHFLRHEIHERATVSIRRYNTLHEPLGIRRENLEDSLSLQQFLRDAEDELQWLAEKQLVAGSQDLGTRLFKRSRPTKEAQL</sequence>
<evidence type="ECO:0000313" key="3">
    <source>
        <dbReference type="Proteomes" id="UP000000304"/>
    </source>
</evidence>
<dbReference type="EMBL" id="CH982539">
    <property type="protein sequence ID" value="EDX15692.1"/>
    <property type="molecule type" value="Genomic_DNA"/>
</dbReference>
<dbReference type="HOGENOM" id="CLU_1176520_0_0_1"/>
<dbReference type="InterPro" id="IPR002017">
    <property type="entry name" value="Spectrin_repeat"/>
</dbReference>
<dbReference type="STRING" id="7240.B4NT02"/>
<dbReference type="SMART" id="SM00150">
    <property type="entry name" value="SPEC"/>
    <property type="match status" value="2"/>
</dbReference>
<evidence type="ECO:0000313" key="2">
    <source>
        <dbReference type="EMBL" id="EDX15692.1"/>
    </source>
</evidence>
<dbReference type="GO" id="GO:0005737">
    <property type="term" value="C:cytoplasm"/>
    <property type="evidence" value="ECO:0007669"/>
    <property type="project" value="UniProtKB-ARBA"/>
</dbReference>
<proteinExistence type="predicted"/>
<dbReference type="InterPro" id="IPR018159">
    <property type="entry name" value="Spectrin/alpha-actinin"/>
</dbReference>
<dbReference type="PANTHER" id="PTHR11915">
    <property type="entry name" value="SPECTRIN/FILAMIN RELATED CYTOSKELETAL PROTEIN"/>
    <property type="match status" value="1"/>
</dbReference>
<name>B4NT02_DROSI</name>